<comment type="caution">
    <text evidence="2">The sequence shown here is derived from an EMBL/GenBank/DDBJ whole genome shotgun (WGS) entry which is preliminary data.</text>
</comment>
<evidence type="ECO:0000313" key="3">
    <source>
        <dbReference type="Proteomes" id="UP000228949"/>
    </source>
</evidence>
<gene>
    <name evidence="2" type="ORF">COS61_00010</name>
</gene>
<reference evidence="3" key="1">
    <citation type="submission" date="2017-09" db="EMBL/GenBank/DDBJ databases">
        <title>Depth-based differentiation of microbial function through sediment-hosted aquifers and enrichment of novel symbionts in the deep terrestrial subsurface.</title>
        <authorList>
            <person name="Probst A.J."/>
            <person name="Ladd B."/>
            <person name="Jarett J.K."/>
            <person name="Geller-Mcgrath D.E."/>
            <person name="Sieber C.M.K."/>
            <person name="Emerson J.B."/>
            <person name="Anantharaman K."/>
            <person name="Thomas B.C."/>
            <person name="Malmstrom R."/>
            <person name="Stieglmeier M."/>
            <person name="Klingl A."/>
            <person name="Woyke T."/>
            <person name="Ryan C.M."/>
            <person name="Banfield J.F."/>
        </authorList>
    </citation>
    <scope>NUCLEOTIDE SEQUENCE [LARGE SCALE GENOMIC DNA]</scope>
</reference>
<dbReference type="AlphaFoldDB" id="A0A2M7B6H3"/>
<feature type="region of interest" description="Disordered" evidence="1">
    <location>
        <begin position="1"/>
        <end position="27"/>
    </location>
</feature>
<dbReference type="Proteomes" id="UP000228949">
    <property type="component" value="Unassembled WGS sequence"/>
</dbReference>
<proteinExistence type="predicted"/>
<evidence type="ECO:0000313" key="2">
    <source>
        <dbReference type="EMBL" id="PIU98690.1"/>
    </source>
</evidence>
<evidence type="ECO:0000256" key="1">
    <source>
        <dbReference type="SAM" id="MobiDB-lite"/>
    </source>
</evidence>
<name>A0A2M7B6H3_9BACT</name>
<sequence length="94" mass="11278">MKNVEKIEENKGEFNNKEQESEKLEKKPEKQIIEGLIGKYDKDWQKKLPAGINPKMVDLFIGKDGLHYWHLKSSEIEDEEEKRKYGREKEIWET</sequence>
<protein>
    <submittedName>
        <fullName evidence="2">Uncharacterized protein</fullName>
    </submittedName>
</protein>
<dbReference type="EMBL" id="PEVJ01000001">
    <property type="protein sequence ID" value="PIU98690.1"/>
    <property type="molecule type" value="Genomic_DNA"/>
</dbReference>
<accession>A0A2M7B6H3</accession>
<organism evidence="2 3">
    <name type="scientific">Candidatus Wolfebacteria bacterium CG03_land_8_20_14_0_80_40_12</name>
    <dbReference type="NCBI Taxonomy" id="1975069"/>
    <lineage>
        <taxon>Bacteria</taxon>
        <taxon>Candidatus Wolfeibacteriota</taxon>
    </lineage>
</organism>